<accession>A0A6A6WBC0</accession>
<organism evidence="1 2">
    <name type="scientific">Pseudovirgaria hyperparasitica</name>
    <dbReference type="NCBI Taxonomy" id="470096"/>
    <lineage>
        <taxon>Eukaryota</taxon>
        <taxon>Fungi</taxon>
        <taxon>Dikarya</taxon>
        <taxon>Ascomycota</taxon>
        <taxon>Pezizomycotina</taxon>
        <taxon>Dothideomycetes</taxon>
        <taxon>Dothideomycetes incertae sedis</taxon>
        <taxon>Acrospermales</taxon>
        <taxon>Acrospermaceae</taxon>
        <taxon>Pseudovirgaria</taxon>
    </lineage>
</organism>
<dbReference type="EMBL" id="ML996570">
    <property type="protein sequence ID" value="KAF2759136.1"/>
    <property type="molecule type" value="Genomic_DNA"/>
</dbReference>
<sequence>MAPSLKMPEIPSDILVSIFETLVGDSESLIAAGLTCTAWHAFSLPYLLYHVDLSCHNRGRLPEFEDDVVMPVVYASFNDKFKPGNLVPRQRAFLQLMTDRPELATHVHSFTWTLVYSDCSDLTDIDRETWVVFDRLNSVTRLDLAQILGEREIEYSRQPPPRLFPAVTDLRLVGSMNRKLVRAIITALEPSDLRSLRLDHLGDEGSLPGGLPMLEDLADPYIPNLKNRAEISGPIDEALFQRQESGSACVFPGPMWFPLRLLSSHSLSLTHLEVKLAPINMEIDLRNYETMYQHTVRIMLKTRKSLESLVLYFGNDSIHYEEPNSSGCGTDRLTFSTYVDHHPPPSGYDYGVPGQEEYEELLKTS</sequence>
<keyword evidence="2" id="KW-1185">Reference proteome</keyword>
<dbReference type="RefSeq" id="XP_033601587.1">
    <property type="nucleotide sequence ID" value="XM_033740866.1"/>
</dbReference>
<reference evidence="1" key="1">
    <citation type="journal article" date="2020" name="Stud. Mycol.">
        <title>101 Dothideomycetes genomes: a test case for predicting lifestyles and emergence of pathogens.</title>
        <authorList>
            <person name="Haridas S."/>
            <person name="Albert R."/>
            <person name="Binder M."/>
            <person name="Bloem J."/>
            <person name="Labutti K."/>
            <person name="Salamov A."/>
            <person name="Andreopoulos B."/>
            <person name="Baker S."/>
            <person name="Barry K."/>
            <person name="Bills G."/>
            <person name="Bluhm B."/>
            <person name="Cannon C."/>
            <person name="Castanera R."/>
            <person name="Culley D."/>
            <person name="Daum C."/>
            <person name="Ezra D."/>
            <person name="Gonzalez J."/>
            <person name="Henrissat B."/>
            <person name="Kuo A."/>
            <person name="Liang C."/>
            <person name="Lipzen A."/>
            <person name="Lutzoni F."/>
            <person name="Magnuson J."/>
            <person name="Mondo S."/>
            <person name="Nolan M."/>
            <person name="Ohm R."/>
            <person name="Pangilinan J."/>
            <person name="Park H.-J."/>
            <person name="Ramirez L."/>
            <person name="Alfaro M."/>
            <person name="Sun H."/>
            <person name="Tritt A."/>
            <person name="Yoshinaga Y."/>
            <person name="Zwiers L.-H."/>
            <person name="Turgeon B."/>
            <person name="Goodwin S."/>
            <person name="Spatafora J."/>
            <person name="Crous P."/>
            <person name="Grigoriev I."/>
        </authorList>
    </citation>
    <scope>NUCLEOTIDE SEQUENCE</scope>
    <source>
        <strain evidence="1">CBS 121739</strain>
    </source>
</reference>
<proteinExistence type="predicted"/>
<evidence type="ECO:0000313" key="1">
    <source>
        <dbReference type="EMBL" id="KAF2759136.1"/>
    </source>
</evidence>
<dbReference type="CDD" id="cd09917">
    <property type="entry name" value="F-box_SF"/>
    <property type="match status" value="1"/>
</dbReference>
<gene>
    <name evidence="1" type="ORF">EJ05DRAFT_333933</name>
</gene>
<dbReference type="AlphaFoldDB" id="A0A6A6WBC0"/>
<dbReference type="SUPFAM" id="SSF81383">
    <property type="entry name" value="F-box domain"/>
    <property type="match status" value="1"/>
</dbReference>
<protein>
    <submittedName>
        <fullName evidence="1">Uncharacterized protein</fullName>
    </submittedName>
</protein>
<dbReference type="OrthoDB" id="4252443at2759"/>
<dbReference type="Proteomes" id="UP000799437">
    <property type="component" value="Unassembled WGS sequence"/>
</dbReference>
<dbReference type="InterPro" id="IPR036047">
    <property type="entry name" value="F-box-like_dom_sf"/>
</dbReference>
<evidence type="ECO:0000313" key="2">
    <source>
        <dbReference type="Proteomes" id="UP000799437"/>
    </source>
</evidence>
<name>A0A6A6WBC0_9PEZI</name>
<dbReference type="GeneID" id="54481920"/>